<dbReference type="Pfam" id="PF04542">
    <property type="entry name" value="Sigma70_r2"/>
    <property type="match status" value="1"/>
</dbReference>
<dbReference type="EMBL" id="MFIV01000121">
    <property type="protein sequence ID" value="OGF98355.1"/>
    <property type="molecule type" value="Genomic_DNA"/>
</dbReference>
<name>A0A1F5YDV1_9BACT</name>
<dbReference type="NCBIfam" id="TIGR02937">
    <property type="entry name" value="sigma70-ECF"/>
    <property type="match status" value="1"/>
</dbReference>
<dbReference type="GO" id="GO:0006352">
    <property type="term" value="P:DNA-templated transcription initiation"/>
    <property type="evidence" value="ECO:0007669"/>
    <property type="project" value="InterPro"/>
</dbReference>
<reference evidence="9 10" key="1">
    <citation type="journal article" date="2016" name="Nat. Commun.">
        <title>Thousands of microbial genomes shed light on interconnected biogeochemical processes in an aquifer system.</title>
        <authorList>
            <person name="Anantharaman K."/>
            <person name="Brown C.T."/>
            <person name="Hug L.A."/>
            <person name="Sharon I."/>
            <person name="Castelle C.J."/>
            <person name="Probst A.J."/>
            <person name="Thomas B.C."/>
            <person name="Singh A."/>
            <person name="Wilkins M.J."/>
            <person name="Karaoz U."/>
            <person name="Brodie E.L."/>
            <person name="Williams K.H."/>
            <person name="Hubbard S.S."/>
            <person name="Banfield J.F."/>
        </authorList>
    </citation>
    <scope>NUCLEOTIDE SEQUENCE [LARGE SCALE GENOMIC DNA]</scope>
</reference>
<dbReference type="Pfam" id="PF00140">
    <property type="entry name" value="Sigma70_r1_2"/>
    <property type="match status" value="1"/>
</dbReference>
<evidence type="ECO:0000259" key="5">
    <source>
        <dbReference type="Pfam" id="PF00140"/>
    </source>
</evidence>
<dbReference type="InterPro" id="IPR014284">
    <property type="entry name" value="RNA_pol_sigma-70_dom"/>
</dbReference>
<evidence type="ECO:0000256" key="4">
    <source>
        <dbReference type="ARBA" id="ARBA00023163"/>
    </source>
</evidence>
<organism evidence="9 10">
    <name type="scientific">Candidatus Glassbacteria bacterium GWA2_58_10</name>
    <dbReference type="NCBI Taxonomy" id="1817865"/>
    <lineage>
        <taxon>Bacteria</taxon>
        <taxon>Candidatus Glassiibacteriota</taxon>
    </lineage>
</organism>
<dbReference type="InterPro" id="IPR007630">
    <property type="entry name" value="RNA_pol_sigma70_r4"/>
</dbReference>
<feature type="domain" description="RNA polymerase sigma-70 region 3" evidence="6">
    <location>
        <begin position="147"/>
        <end position="212"/>
    </location>
</feature>
<dbReference type="Pfam" id="PF04539">
    <property type="entry name" value="Sigma70_r3"/>
    <property type="match status" value="1"/>
</dbReference>
<proteinExistence type="predicted"/>
<dbReference type="Proteomes" id="UP000176992">
    <property type="component" value="Unassembled WGS sequence"/>
</dbReference>
<dbReference type="InterPro" id="IPR000943">
    <property type="entry name" value="RNA_pol_sigma70"/>
</dbReference>
<dbReference type="InterPro" id="IPR013324">
    <property type="entry name" value="RNA_pol_sigma_r3/r4-like"/>
</dbReference>
<comment type="caution">
    <text evidence="9">The sequence shown here is derived from an EMBL/GenBank/DDBJ whole genome shotgun (WGS) entry which is preliminary data.</text>
</comment>
<dbReference type="InterPro" id="IPR050239">
    <property type="entry name" value="Sigma-70_RNA_pol_init_factors"/>
</dbReference>
<dbReference type="Pfam" id="PF04545">
    <property type="entry name" value="Sigma70_r4"/>
    <property type="match status" value="1"/>
</dbReference>
<dbReference type="SUPFAM" id="SSF88946">
    <property type="entry name" value="Sigma2 domain of RNA polymerase sigma factors"/>
    <property type="match status" value="1"/>
</dbReference>
<dbReference type="InterPro" id="IPR007627">
    <property type="entry name" value="RNA_pol_sigma70_r2"/>
</dbReference>
<gene>
    <name evidence="9" type="ORF">A2Z86_00195</name>
</gene>
<dbReference type="GO" id="GO:0016987">
    <property type="term" value="F:sigma factor activity"/>
    <property type="evidence" value="ECO:0007669"/>
    <property type="project" value="UniProtKB-KW"/>
</dbReference>
<dbReference type="InterPro" id="IPR007624">
    <property type="entry name" value="RNA_pol_sigma70_r3"/>
</dbReference>
<evidence type="ECO:0000256" key="2">
    <source>
        <dbReference type="ARBA" id="ARBA00023082"/>
    </source>
</evidence>
<dbReference type="InterPro" id="IPR036388">
    <property type="entry name" value="WH-like_DNA-bd_sf"/>
</dbReference>
<dbReference type="AlphaFoldDB" id="A0A1F5YDV1"/>
<dbReference type="InterPro" id="IPR013325">
    <property type="entry name" value="RNA_pol_sigma_r2"/>
</dbReference>
<evidence type="ECO:0000256" key="3">
    <source>
        <dbReference type="ARBA" id="ARBA00023125"/>
    </source>
</evidence>
<keyword evidence="1" id="KW-0805">Transcription regulation</keyword>
<keyword evidence="2" id="KW-0731">Sigma factor</keyword>
<feature type="domain" description="RNA polymerase sigma-70 region 1.2" evidence="5">
    <location>
        <begin position="20"/>
        <end position="52"/>
    </location>
</feature>
<dbReference type="PANTHER" id="PTHR30603:SF47">
    <property type="entry name" value="RNA POLYMERASE SIGMA FACTOR SIGD, CHLOROPLASTIC"/>
    <property type="match status" value="1"/>
</dbReference>
<evidence type="ECO:0000313" key="10">
    <source>
        <dbReference type="Proteomes" id="UP000176992"/>
    </source>
</evidence>
<dbReference type="InterPro" id="IPR009042">
    <property type="entry name" value="RNA_pol_sigma70_r1_2"/>
</dbReference>
<accession>A0A1F5YDV1</accession>
<feature type="domain" description="RNA polymerase sigma-70 region 2" evidence="7">
    <location>
        <begin position="59"/>
        <end position="127"/>
    </location>
</feature>
<keyword evidence="4" id="KW-0804">Transcription</keyword>
<dbReference type="SUPFAM" id="SSF88659">
    <property type="entry name" value="Sigma3 and sigma4 domains of RNA polymerase sigma factors"/>
    <property type="match status" value="2"/>
</dbReference>
<evidence type="ECO:0000313" key="9">
    <source>
        <dbReference type="EMBL" id="OGF98355.1"/>
    </source>
</evidence>
<evidence type="ECO:0000256" key="1">
    <source>
        <dbReference type="ARBA" id="ARBA00023015"/>
    </source>
</evidence>
<keyword evidence="3" id="KW-0238">DNA-binding</keyword>
<dbReference type="PANTHER" id="PTHR30603">
    <property type="entry name" value="RNA POLYMERASE SIGMA FACTOR RPO"/>
    <property type="match status" value="1"/>
</dbReference>
<protein>
    <submittedName>
        <fullName evidence="9">RNA polymerase subunit sigma</fullName>
    </submittedName>
</protein>
<dbReference type="Gene3D" id="1.10.10.10">
    <property type="entry name" value="Winged helix-like DNA-binding domain superfamily/Winged helix DNA-binding domain"/>
    <property type="match status" value="2"/>
</dbReference>
<dbReference type="Gene3D" id="1.10.601.10">
    <property type="entry name" value="RNA Polymerase Primary Sigma Factor"/>
    <property type="match status" value="1"/>
</dbReference>
<dbReference type="PIRSF" id="PIRSF000770">
    <property type="entry name" value="RNA_pol_sigma-SigE/K"/>
    <property type="match status" value="1"/>
</dbReference>
<evidence type="ECO:0000259" key="7">
    <source>
        <dbReference type="Pfam" id="PF04542"/>
    </source>
</evidence>
<dbReference type="GO" id="GO:0003677">
    <property type="term" value="F:DNA binding"/>
    <property type="evidence" value="ECO:0007669"/>
    <property type="project" value="UniProtKB-KW"/>
</dbReference>
<sequence>MKKPKTANKMAHKSARFDEDSISLYLKEISHYPLLTPEQEVSLAKAYKRGEKKAIEKMVLCNLRFVVSIAKKYQNLGVSLSDLINEGNIGLIRAAHKFDETKGVRFITYAVWWIKQAIIQYLSEQSRIVRIPLNKASAMFKMEKMLNTLAQELGRDPTTQEIIQGIDVAEQDIHDVLPLYQPQYSLDSSSNPQDDIILLNSIPDDKTPGPLEGVFKKDLNDLIENMLSTIKDREARILRFYFGLDNTEPMTLEEIGEIFGVTRERVRQIKEKAIKQLKQANRNKAIESFLS</sequence>
<dbReference type="CDD" id="cd06171">
    <property type="entry name" value="Sigma70_r4"/>
    <property type="match status" value="1"/>
</dbReference>
<evidence type="ECO:0000259" key="6">
    <source>
        <dbReference type="Pfam" id="PF04539"/>
    </source>
</evidence>
<feature type="domain" description="RNA polymerase sigma-70 region 4" evidence="8">
    <location>
        <begin position="227"/>
        <end position="279"/>
    </location>
</feature>
<dbReference type="PRINTS" id="PR00046">
    <property type="entry name" value="SIGMA70FCT"/>
</dbReference>
<evidence type="ECO:0000259" key="8">
    <source>
        <dbReference type="Pfam" id="PF04545"/>
    </source>
</evidence>